<protein>
    <recommendedName>
        <fullName evidence="3">STAS/SEC14 domain-containing protein</fullName>
    </recommendedName>
</protein>
<dbReference type="EMBL" id="JAANXD010000075">
    <property type="protein sequence ID" value="MBS1258822.1"/>
    <property type="molecule type" value="Genomic_DNA"/>
</dbReference>
<gene>
    <name evidence="1" type="ORF">MAG551_01885</name>
</gene>
<dbReference type="Proteomes" id="UP000722750">
    <property type="component" value="Unassembled WGS sequence"/>
</dbReference>
<dbReference type="SUPFAM" id="SSF52091">
    <property type="entry name" value="SpoIIaa-like"/>
    <property type="match status" value="1"/>
</dbReference>
<comment type="caution">
    <text evidence="1">The sequence shown here is derived from an EMBL/GenBank/DDBJ whole genome shotgun (WGS) entry which is preliminary data.</text>
</comment>
<evidence type="ECO:0008006" key="3">
    <source>
        <dbReference type="Google" id="ProtNLM"/>
    </source>
</evidence>
<dbReference type="InterPro" id="IPR021866">
    <property type="entry name" value="SpoIIAA-like"/>
</dbReference>
<organism evidence="1 2">
    <name type="scientific">Candidatus Scalindua arabica</name>
    <dbReference type="NCBI Taxonomy" id="1127984"/>
    <lineage>
        <taxon>Bacteria</taxon>
        <taxon>Pseudomonadati</taxon>
        <taxon>Planctomycetota</taxon>
        <taxon>Candidatus Brocadiia</taxon>
        <taxon>Candidatus Brocadiales</taxon>
        <taxon>Candidatus Scalinduaceae</taxon>
        <taxon>Candidatus Scalindua</taxon>
    </lineage>
</organism>
<dbReference type="InterPro" id="IPR038396">
    <property type="entry name" value="SpoIIAA-like_sf"/>
</dbReference>
<evidence type="ECO:0000313" key="1">
    <source>
        <dbReference type="EMBL" id="MBS1258822.1"/>
    </source>
</evidence>
<dbReference type="Pfam" id="PF11964">
    <property type="entry name" value="SpoIIAA-like"/>
    <property type="match status" value="1"/>
</dbReference>
<evidence type="ECO:0000313" key="2">
    <source>
        <dbReference type="Proteomes" id="UP000722750"/>
    </source>
</evidence>
<name>A0A941W3Q3_9BACT</name>
<dbReference type="Gene3D" id="3.40.50.10600">
    <property type="entry name" value="SpoIIaa-like domains"/>
    <property type="match status" value="1"/>
</dbReference>
<reference evidence="1" key="1">
    <citation type="journal article" date="2021" name="ISME J.">
        <title>Fine-scale metabolic discontinuity in a stratified prokaryote microbiome of a Red Sea deep halocline.</title>
        <authorList>
            <person name="Michoud G."/>
            <person name="Ngugi D.K."/>
            <person name="Barozzi A."/>
            <person name="Merlino G."/>
            <person name="Calleja M.L."/>
            <person name="Delgado-Huertas A."/>
            <person name="Moran X.A.G."/>
            <person name="Daffonchio D."/>
        </authorList>
    </citation>
    <scope>NUCLEOTIDE SEQUENCE</scope>
    <source>
        <strain evidence="1">SuakinDeep_MAG55_1</strain>
    </source>
</reference>
<accession>A0A941W3Q3</accession>
<proteinExistence type="predicted"/>
<sequence>MIEIMSETEGKVLVVKATEKLTYGDYEEVFIPKLNQMIEEYGKIRVVMYLAEDFIGWEVEAAWDDAKFGLEHRNDFEKIAVVGGPKWVEWVTRLSAYFIAGHVKPYEIGDLQAAISWVKE</sequence>
<dbReference type="InterPro" id="IPR036513">
    <property type="entry name" value="STAS_dom_sf"/>
</dbReference>
<dbReference type="AlphaFoldDB" id="A0A941W3Q3"/>